<feature type="compositionally biased region" description="Polar residues" evidence="2">
    <location>
        <begin position="562"/>
        <end position="584"/>
    </location>
</feature>
<dbReference type="EMBL" id="LDAU01000180">
    <property type="protein sequence ID" value="KRX00950.1"/>
    <property type="molecule type" value="Genomic_DNA"/>
</dbReference>
<name>A0A0V0QFG7_PSEPJ</name>
<organism evidence="4 5">
    <name type="scientific">Pseudocohnilembus persalinus</name>
    <name type="common">Ciliate</name>
    <dbReference type="NCBI Taxonomy" id="266149"/>
    <lineage>
        <taxon>Eukaryota</taxon>
        <taxon>Sar</taxon>
        <taxon>Alveolata</taxon>
        <taxon>Ciliophora</taxon>
        <taxon>Intramacronucleata</taxon>
        <taxon>Oligohymenophorea</taxon>
        <taxon>Scuticociliatia</taxon>
        <taxon>Philasterida</taxon>
        <taxon>Pseudocohnilembidae</taxon>
        <taxon>Pseudocohnilembus</taxon>
    </lineage>
</organism>
<dbReference type="InParanoid" id="A0A0V0QFG7"/>
<dbReference type="SUPFAM" id="SSF51206">
    <property type="entry name" value="cAMP-binding domain-like"/>
    <property type="match status" value="1"/>
</dbReference>
<dbReference type="OrthoDB" id="303666at2759"/>
<proteinExistence type="predicted"/>
<protein>
    <submittedName>
        <fullName evidence="4">Cyclic nucleotide-binding protein</fullName>
    </submittedName>
</protein>
<reference evidence="4 5" key="1">
    <citation type="journal article" date="2015" name="Sci. Rep.">
        <title>Genome of the facultative scuticociliatosis pathogen Pseudocohnilembus persalinus provides insight into its virulence through horizontal gene transfer.</title>
        <authorList>
            <person name="Xiong J."/>
            <person name="Wang G."/>
            <person name="Cheng J."/>
            <person name="Tian M."/>
            <person name="Pan X."/>
            <person name="Warren A."/>
            <person name="Jiang C."/>
            <person name="Yuan D."/>
            <person name="Miao W."/>
        </authorList>
    </citation>
    <scope>NUCLEOTIDE SEQUENCE [LARGE SCALE GENOMIC DNA]</scope>
    <source>
        <strain evidence="4">36N120E</strain>
    </source>
</reference>
<dbReference type="InterPro" id="IPR000595">
    <property type="entry name" value="cNMP-bd_dom"/>
</dbReference>
<dbReference type="CDD" id="cd00038">
    <property type="entry name" value="CAP_ED"/>
    <property type="match status" value="1"/>
</dbReference>
<evidence type="ECO:0000256" key="2">
    <source>
        <dbReference type="SAM" id="MobiDB-lite"/>
    </source>
</evidence>
<feature type="coiled-coil region" evidence="1">
    <location>
        <begin position="343"/>
        <end position="410"/>
    </location>
</feature>
<evidence type="ECO:0000256" key="1">
    <source>
        <dbReference type="SAM" id="Coils"/>
    </source>
</evidence>
<dbReference type="Gene3D" id="2.60.120.10">
    <property type="entry name" value="Jelly Rolls"/>
    <property type="match status" value="1"/>
</dbReference>
<evidence type="ECO:0000259" key="3">
    <source>
        <dbReference type="PROSITE" id="PS50042"/>
    </source>
</evidence>
<keyword evidence="1" id="KW-0175">Coiled coil</keyword>
<gene>
    <name evidence="4" type="ORF">PPERSA_09556</name>
</gene>
<evidence type="ECO:0000313" key="5">
    <source>
        <dbReference type="Proteomes" id="UP000054937"/>
    </source>
</evidence>
<sequence>MLDDQKNTYNKKNKKNDEKFDSIQENLDQETNKLKKKQQNQNQSSTNLLFQNSQQQLNQDQTISDLEYQKSFYFSQETSQQHLLSINNVSNQKLSQYNLFVNSQSIIQESELEDNNNNKYQDKIGESDLIEEGEKIAIQREKQQKQKEYQQKLSQPIKLSKTLVYKIQNIRRQCKKLTVFSSKMTPEKKLEFLLKQNKDEGFKNQNLMKKIIKQLQSMEFFEEFHQRFMENLDLKTMQQVVNQMKFRKHKQGDIIIKEGEPSNNEMYVIINGRIKVVSRSFQNTGRKRRNWEIQQAQDNLKQQQIMQLQQQLKDKEEEILCLVPKSEIGQSQNLIKTQGSQNKKKSQKDLQEQQENIEQLKNLQDEIQDIKIQLQKIQKQDDKHKNKIKIKKLNQRERQLNKVIESLGTEIKELNKGQIFGIEDFVIGNQKLEKILGGSKKDSSINSGLNSQILIQNQNQNQNMQISQQFQNQTHLKFDQQQQIQQQLKSAVKVKNQTSEKQQQPQQLQQQQMGLLSLNLSQLNQDKKFLSKNFDKNVSKNKRQSSCVVSYFVLEAKEFDLESTNPENSESNKKIQNTNPNNLNKQISKDSIISKSGKFIDIQTQKQQKQNYEQQISNQNSQQDLQKFSSKNLGEIVLGDEILEQLDQLELKQNQNNNNYYFQSSNANLSQILKYEYNIQVLSSEASCFLCKAKDILHEFPKDIRVTLLNRYKQKQEKRSKIENIIKQKYIESFQENYGNFYKQKLSIKNKDVWENYTTQMKNKINYLISTKAEQLNFRNEQIDKPSTLEEKIRYDQELNLIKSKIKDSIMMKNLKITDQKIYQNSVEKRQIDINQFEDVVSDPQKLALLEKILENFPIQYEDLEIIKNELIENSLIDIFQRPTRSQNQESKGFKYNRAKIEQQREKIKQADEKNIDPEKPLGMGTGGEEEVKVFKWPIAHSLDSARTLTFNYQNITERELKRQMAYFVDKGVLEKPQEIERNFWGDSRFDMKFLGMKNSVNKIFKKYMKKDNKYFNNLNAEKEKLETLQYLNNISKDEMNTIFFAKFKQPSLGRPSLTFNQIYNKFFQQQKFQITGDIQHSMIKKKQQRSQTAFSSAREKSNYLKNEYQKQYQQSARDETFRVQDLLQGGSYNKNEPFKTEQSQQSFQKMQISQLDLNQNRQSKNFNIEQQQSIIDVNNIKQQQQYIQTGKNPMQQSLSVQKFQNINKTIQNQDKQEVEDSNINYFDKLSTNFESNMDIRGKQFNISKEGNDEDKQDLIEFSQKNNSSEKQCGQSVYMKENYLQTRKSSDLSSDDNMLIDIQQKYTNQNKKYSKQAKSILNSNNNQSQSQNNVQNKIRSNTLSIPDQNQKYKQYANSNSKQKQNQNQNLIQDFIQHKSYNKKLNQVEFINDQRSLNNSGSKIDKFLQHIHIKSHNQSYNGVQQL</sequence>
<dbReference type="Proteomes" id="UP000054937">
    <property type="component" value="Unassembled WGS sequence"/>
</dbReference>
<dbReference type="PROSITE" id="PS50042">
    <property type="entry name" value="CNMP_BINDING_3"/>
    <property type="match status" value="1"/>
</dbReference>
<keyword evidence="5" id="KW-1185">Reference proteome</keyword>
<evidence type="ECO:0000313" key="4">
    <source>
        <dbReference type="EMBL" id="KRX00950.1"/>
    </source>
</evidence>
<feature type="region of interest" description="Disordered" evidence="2">
    <location>
        <begin position="562"/>
        <end position="587"/>
    </location>
</feature>
<feature type="region of interest" description="Disordered" evidence="2">
    <location>
        <begin position="1"/>
        <end position="22"/>
    </location>
</feature>
<dbReference type="InterPro" id="IPR018490">
    <property type="entry name" value="cNMP-bd_dom_sf"/>
</dbReference>
<accession>A0A0V0QFG7</accession>
<comment type="caution">
    <text evidence="4">The sequence shown here is derived from an EMBL/GenBank/DDBJ whole genome shotgun (WGS) entry which is preliminary data.</text>
</comment>
<feature type="domain" description="Cyclic nucleotide-binding" evidence="3">
    <location>
        <begin position="228"/>
        <end position="280"/>
    </location>
</feature>
<dbReference type="InterPro" id="IPR014710">
    <property type="entry name" value="RmlC-like_jellyroll"/>
</dbReference>